<evidence type="ECO:0000313" key="2">
    <source>
        <dbReference type="Proteomes" id="UP000813444"/>
    </source>
</evidence>
<accession>A0A8K0SIA7</accession>
<reference evidence="1" key="1">
    <citation type="journal article" date="2021" name="Nat. Commun.">
        <title>Genetic determinants of endophytism in the Arabidopsis root mycobiome.</title>
        <authorList>
            <person name="Mesny F."/>
            <person name="Miyauchi S."/>
            <person name="Thiergart T."/>
            <person name="Pickel B."/>
            <person name="Atanasova L."/>
            <person name="Karlsson M."/>
            <person name="Huettel B."/>
            <person name="Barry K.W."/>
            <person name="Haridas S."/>
            <person name="Chen C."/>
            <person name="Bauer D."/>
            <person name="Andreopoulos W."/>
            <person name="Pangilinan J."/>
            <person name="LaButti K."/>
            <person name="Riley R."/>
            <person name="Lipzen A."/>
            <person name="Clum A."/>
            <person name="Drula E."/>
            <person name="Henrissat B."/>
            <person name="Kohler A."/>
            <person name="Grigoriev I.V."/>
            <person name="Martin F.M."/>
            <person name="Hacquard S."/>
        </authorList>
    </citation>
    <scope>NUCLEOTIDE SEQUENCE</scope>
    <source>
        <strain evidence="1">MPI-CAGE-CH-0235</strain>
    </source>
</reference>
<protein>
    <submittedName>
        <fullName evidence="1">Uncharacterized protein</fullName>
    </submittedName>
</protein>
<gene>
    <name evidence="1" type="ORF">B0I35DRAFT_441067</name>
</gene>
<proteinExistence type="predicted"/>
<organism evidence="1 2">
    <name type="scientific">Stachybotrys elegans</name>
    <dbReference type="NCBI Taxonomy" id="80388"/>
    <lineage>
        <taxon>Eukaryota</taxon>
        <taxon>Fungi</taxon>
        <taxon>Dikarya</taxon>
        <taxon>Ascomycota</taxon>
        <taxon>Pezizomycotina</taxon>
        <taxon>Sordariomycetes</taxon>
        <taxon>Hypocreomycetidae</taxon>
        <taxon>Hypocreales</taxon>
        <taxon>Stachybotryaceae</taxon>
        <taxon>Stachybotrys</taxon>
    </lineage>
</organism>
<name>A0A8K0SIA7_9HYPO</name>
<comment type="caution">
    <text evidence="1">The sequence shown here is derived from an EMBL/GenBank/DDBJ whole genome shotgun (WGS) entry which is preliminary data.</text>
</comment>
<dbReference type="EMBL" id="JAGPNK010000014">
    <property type="protein sequence ID" value="KAH7308953.1"/>
    <property type="molecule type" value="Genomic_DNA"/>
</dbReference>
<dbReference type="AlphaFoldDB" id="A0A8K0SIA7"/>
<dbReference type="OrthoDB" id="5330139at2759"/>
<keyword evidence="2" id="KW-1185">Reference proteome</keyword>
<evidence type="ECO:0000313" key="1">
    <source>
        <dbReference type="EMBL" id="KAH7308953.1"/>
    </source>
</evidence>
<sequence>MIGSKHLMVSIANQEYFRTTRTKFVALIEHFEQMSRESASELKGALEKLKDS</sequence>
<dbReference type="Proteomes" id="UP000813444">
    <property type="component" value="Unassembled WGS sequence"/>
</dbReference>